<dbReference type="PANTHER" id="PTHR30329">
    <property type="entry name" value="STATOR ELEMENT OF FLAGELLAR MOTOR COMPLEX"/>
    <property type="match status" value="1"/>
</dbReference>
<dbReference type="SUPFAM" id="SSF49464">
    <property type="entry name" value="Carboxypeptidase regulatory domain-like"/>
    <property type="match status" value="1"/>
</dbReference>
<dbReference type="Gene3D" id="2.120.10.30">
    <property type="entry name" value="TolB, C-terminal domain"/>
    <property type="match status" value="1"/>
</dbReference>
<evidence type="ECO:0000313" key="7">
    <source>
        <dbReference type="EMBL" id="MCX2719339.1"/>
    </source>
</evidence>
<evidence type="ECO:0000256" key="2">
    <source>
        <dbReference type="ARBA" id="ARBA00023136"/>
    </source>
</evidence>
<dbReference type="PRINTS" id="PR01021">
    <property type="entry name" value="OMPADOMAIN"/>
</dbReference>
<protein>
    <submittedName>
        <fullName evidence="7">OmpA family protein</fullName>
    </submittedName>
</protein>
<evidence type="ECO:0000256" key="5">
    <source>
        <dbReference type="SAM" id="SignalP"/>
    </source>
</evidence>
<keyword evidence="2 4" id="KW-0472">Membrane</keyword>
<dbReference type="Proteomes" id="UP001207116">
    <property type="component" value="Unassembled WGS sequence"/>
</dbReference>
<proteinExistence type="predicted"/>
<feature type="signal peptide" evidence="5">
    <location>
        <begin position="1"/>
        <end position="23"/>
    </location>
</feature>
<dbReference type="Pfam" id="PF13620">
    <property type="entry name" value="CarboxypepD_reg"/>
    <property type="match status" value="1"/>
</dbReference>
<dbReference type="InterPro" id="IPR006664">
    <property type="entry name" value="OMP_bac"/>
</dbReference>
<dbReference type="RefSeq" id="WP_266011903.1">
    <property type="nucleotide sequence ID" value="NZ_JAPFQP010000001.1"/>
</dbReference>
<dbReference type="InterPro" id="IPR011990">
    <property type="entry name" value="TPR-like_helical_dom_sf"/>
</dbReference>
<dbReference type="CDD" id="cd07185">
    <property type="entry name" value="OmpA_C-like"/>
    <property type="match status" value="1"/>
</dbReference>
<evidence type="ECO:0000259" key="6">
    <source>
        <dbReference type="PROSITE" id="PS51123"/>
    </source>
</evidence>
<dbReference type="Pfam" id="PF07676">
    <property type="entry name" value="PD40"/>
    <property type="match status" value="2"/>
</dbReference>
<dbReference type="SUPFAM" id="SSF103088">
    <property type="entry name" value="OmpA-like"/>
    <property type="match status" value="1"/>
</dbReference>
<dbReference type="EMBL" id="JAPFQP010000001">
    <property type="protein sequence ID" value="MCX2719339.1"/>
    <property type="molecule type" value="Genomic_DNA"/>
</dbReference>
<organism evidence="7 8">
    <name type="scientific">Lentiprolixibacter aurantiacus</name>
    <dbReference type="NCBI Taxonomy" id="2993939"/>
    <lineage>
        <taxon>Bacteria</taxon>
        <taxon>Pseudomonadati</taxon>
        <taxon>Bacteroidota</taxon>
        <taxon>Flavobacteriia</taxon>
        <taxon>Flavobacteriales</taxon>
        <taxon>Flavobacteriaceae</taxon>
        <taxon>Lentiprolixibacter</taxon>
    </lineage>
</organism>
<dbReference type="InterPro" id="IPR008969">
    <property type="entry name" value="CarboxyPept-like_regulatory"/>
</dbReference>
<accession>A0AAE3SN86</accession>
<dbReference type="InterPro" id="IPR011659">
    <property type="entry name" value="WD40"/>
</dbReference>
<keyword evidence="3" id="KW-0998">Cell outer membrane</keyword>
<sequence length="669" mass="75652">MIKKILPVLLIFSCLLTSTQAQEEPLTARDSARLKKYLNKADRQFQDKSYSISIDIYEAVLSKNQNQYMTPNMLKLVGDSYYFNAAYKKAARNYEMLIENYKDQPGVVGPEYYFKYAQSLKSLGEYEKSDGVMQEFAGMVADDGRASNFLKGQDYLDAIEAAKGRYSLAELDMDINSEYSDLAPSFYKEGLIFSSDRDTGNLARYRHTWNAMDFLDLYKINVDSASQDKPAKFHLDTDFTTRVHESSSIFTKDGKTMYFTGNNYRSGRIVGDKQGVVRLKIYRAQLKDDEWVVEDDLPINSDAFSTAHPALSPDERKLYFASDRHNPSVESDLYVVSINEDGSITEDPVPLKGNINTGARETFPFVSSEGILYFSSDGHPGLGGLDVFSTKIEADRPQSPVENLGEPINSNMDDFSLVINEDTRLGYFASNREGGKGYDDIYTFTKAPECIQTVTGTVRDKVTNELLIGATIKVINDKNEEILSTFTDENGQYSLTLDRYKLNFVRAQAEGYTPAEEFLERGKCRPPRIIDFYLERDEVTCGDDLSVLIPELRSTIYFDFDKDIIRDDAKPQIELVIAIMEKYPSLNIKLKAHTDAQGPDAYNMDLSRRRAQATVDYILANSDKISPSRLEAEGYGESQLANPDCPNGVRCSDKEHEKNRRTEFIICGE</sequence>
<dbReference type="Pfam" id="PF00691">
    <property type="entry name" value="OmpA"/>
    <property type="match status" value="1"/>
</dbReference>
<evidence type="ECO:0000256" key="1">
    <source>
        <dbReference type="ARBA" id="ARBA00004442"/>
    </source>
</evidence>
<keyword evidence="5" id="KW-0732">Signal</keyword>
<dbReference type="InterPro" id="IPR011042">
    <property type="entry name" value="6-blade_b-propeller_TolB-like"/>
</dbReference>
<dbReference type="InterPro" id="IPR006665">
    <property type="entry name" value="OmpA-like"/>
</dbReference>
<dbReference type="SUPFAM" id="SSF82171">
    <property type="entry name" value="DPP6 N-terminal domain-like"/>
    <property type="match status" value="1"/>
</dbReference>
<dbReference type="SUPFAM" id="SSF48452">
    <property type="entry name" value="TPR-like"/>
    <property type="match status" value="1"/>
</dbReference>
<dbReference type="Gene3D" id="3.30.1330.60">
    <property type="entry name" value="OmpA-like domain"/>
    <property type="match status" value="1"/>
</dbReference>
<gene>
    <name evidence="7" type="ORF">OO016_06990</name>
</gene>
<evidence type="ECO:0000313" key="8">
    <source>
        <dbReference type="Proteomes" id="UP001207116"/>
    </source>
</evidence>
<comment type="caution">
    <text evidence="7">The sequence shown here is derived from an EMBL/GenBank/DDBJ whole genome shotgun (WGS) entry which is preliminary data.</text>
</comment>
<dbReference type="Gene3D" id="2.60.40.1120">
    <property type="entry name" value="Carboxypeptidase-like, regulatory domain"/>
    <property type="match status" value="1"/>
</dbReference>
<dbReference type="InterPro" id="IPR036737">
    <property type="entry name" value="OmpA-like_sf"/>
</dbReference>
<name>A0AAE3SN86_9FLAO</name>
<comment type="subcellular location">
    <subcellularLocation>
        <location evidence="1">Cell outer membrane</location>
    </subcellularLocation>
</comment>
<evidence type="ECO:0000256" key="4">
    <source>
        <dbReference type="PROSITE-ProRule" id="PRU00473"/>
    </source>
</evidence>
<feature type="domain" description="OmpA-like" evidence="6">
    <location>
        <begin position="545"/>
        <end position="669"/>
    </location>
</feature>
<keyword evidence="8" id="KW-1185">Reference proteome</keyword>
<feature type="chain" id="PRO_5042134743" evidence="5">
    <location>
        <begin position="24"/>
        <end position="669"/>
    </location>
</feature>
<evidence type="ECO:0000256" key="3">
    <source>
        <dbReference type="ARBA" id="ARBA00023237"/>
    </source>
</evidence>
<dbReference type="PANTHER" id="PTHR30329:SF21">
    <property type="entry name" value="LIPOPROTEIN YIAD-RELATED"/>
    <property type="match status" value="1"/>
</dbReference>
<dbReference type="Gene3D" id="1.25.40.10">
    <property type="entry name" value="Tetratricopeptide repeat domain"/>
    <property type="match status" value="1"/>
</dbReference>
<dbReference type="PROSITE" id="PS51123">
    <property type="entry name" value="OMPA_2"/>
    <property type="match status" value="1"/>
</dbReference>
<dbReference type="InterPro" id="IPR050330">
    <property type="entry name" value="Bact_OuterMem_StrucFunc"/>
</dbReference>
<dbReference type="AlphaFoldDB" id="A0AAE3SN86"/>
<reference evidence="7" key="1">
    <citation type="submission" date="2022-11" db="EMBL/GenBank/DDBJ databases">
        <title>The characterization of three novel Bacteroidetes species and genomic analysis of their roles in tidal elemental geochemical cycles.</title>
        <authorList>
            <person name="Ma K.-J."/>
        </authorList>
    </citation>
    <scope>NUCLEOTIDE SEQUENCE</scope>
    <source>
        <strain evidence="7">M415</strain>
    </source>
</reference>
<dbReference type="GO" id="GO:0009279">
    <property type="term" value="C:cell outer membrane"/>
    <property type="evidence" value="ECO:0007669"/>
    <property type="project" value="UniProtKB-SubCell"/>
</dbReference>